<dbReference type="Pfam" id="PF13181">
    <property type="entry name" value="TPR_8"/>
    <property type="match status" value="1"/>
</dbReference>
<dbReference type="PANTHER" id="PTHR44858:SF1">
    <property type="entry name" value="UDP-N-ACETYLGLUCOSAMINE--PEPTIDE N-ACETYLGLUCOSAMINYLTRANSFERASE SPINDLY-RELATED"/>
    <property type="match status" value="1"/>
</dbReference>
<keyword evidence="2 3" id="KW-0802">TPR repeat</keyword>
<dbReference type="RefSeq" id="WP_096932354.1">
    <property type="nucleotide sequence ID" value="NZ_NNVQ01000003.1"/>
</dbReference>
<protein>
    <submittedName>
        <fullName evidence="4">Tetratricopeptide repeat protein</fullName>
    </submittedName>
</protein>
<dbReference type="InterPro" id="IPR011990">
    <property type="entry name" value="TPR-like_helical_dom_sf"/>
</dbReference>
<evidence type="ECO:0000313" key="4">
    <source>
        <dbReference type="EMBL" id="EFM1447134.1"/>
    </source>
</evidence>
<keyword evidence="1" id="KW-0677">Repeat</keyword>
<dbReference type="InterPro" id="IPR029058">
    <property type="entry name" value="AB_hydrolase_fold"/>
</dbReference>
<accession>A0A8S7Y4U6</accession>
<sequence>MTHTAIKFGFFSDNYDSIDYMYKLTIPDEGFISDYFLLQRGSINGKLLVVFSSMKIPAGRFTFFNTLTHFPYDVLYVNDANNGWYQNGIPGMGSSVDESCEFILSLARTISADKIYTMGSSMGGYGALLFGCKLNAYALAFDPETLLDQPGSRSKINMPDTSPRKFPDLMPLMLNSKSKSYIYSGEMDVTDLFNAQRVASVKGCLVNTLTDQAHSSAYYINKEYGLLKLSTEFVEGKSLPFMPNSGSLHSNHKAVGFIMLCDKYIKNKNYLDAVEAASSAVSLATDSGAAWYFLGVSQLLAGDVNGAISSQHKALELCPDFSKIHLQLGVCLRMDKKYEHAIKSLTRATEIDPKLSSAYFQRGLAYRDVCNYDKAEYDFSTALKLSPKNKAFVDALKNTLEDGIRIRNERLDKLKKSLV</sequence>
<proteinExistence type="predicted"/>
<evidence type="ECO:0000256" key="1">
    <source>
        <dbReference type="ARBA" id="ARBA00022737"/>
    </source>
</evidence>
<feature type="repeat" description="TPR" evidence="3">
    <location>
        <begin position="322"/>
        <end position="355"/>
    </location>
</feature>
<dbReference type="SUPFAM" id="SSF53474">
    <property type="entry name" value="alpha/beta-Hydrolases"/>
    <property type="match status" value="1"/>
</dbReference>
<dbReference type="EMBL" id="AATJYL010000033">
    <property type="protein sequence ID" value="EFM1447134.1"/>
    <property type="molecule type" value="Genomic_DNA"/>
</dbReference>
<evidence type="ECO:0000256" key="2">
    <source>
        <dbReference type="ARBA" id="ARBA00022803"/>
    </source>
</evidence>
<organism evidence="4 5">
    <name type="scientific">Escherichia coli</name>
    <dbReference type="NCBI Taxonomy" id="562"/>
    <lineage>
        <taxon>Bacteria</taxon>
        <taxon>Pseudomonadati</taxon>
        <taxon>Pseudomonadota</taxon>
        <taxon>Gammaproteobacteria</taxon>
        <taxon>Enterobacterales</taxon>
        <taxon>Enterobacteriaceae</taxon>
        <taxon>Escherichia</taxon>
    </lineage>
</organism>
<dbReference type="PROSITE" id="PS50005">
    <property type="entry name" value="TPR"/>
    <property type="match status" value="3"/>
</dbReference>
<dbReference type="SUPFAM" id="SSF48452">
    <property type="entry name" value="TPR-like"/>
    <property type="match status" value="1"/>
</dbReference>
<dbReference type="AlphaFoldDB" id="A0A8S7Y4U6"/>
<dbReference type="Proteomes" id="UP000519182">
    <property type="component" value="Unassembled WGS sequence"/>
</dbReference>
<evidence type="ECO:0000313" key="5">
    <source>
        <dbReference type="Proteomes" id="UP000519182"/>
    </source>
</evidence>
<feature type="repeat" description="TPR" evidence="3">
    <location>
        <begin position="288"/>
        <end position="321"/>
    </location>
</feature>
<comment type="caution">
    <text evidence="4">The sequence shown here is derived from an EMBL/GenBank/DDBJ whole genome shotgun (WGS) entry which is preliminary data.</text>
</comment>
<dbReference type="SMART" id="SM00028">
    <property type="entry name" value="TPR"/>
    <property type="match status" value="4"/>
</dbReference>
<evidence type="ECO:0000256" key="3">
    <source>
        <dbReference type="PROSITE-ProRule" id="PRU00339"/>
    </source>
</evidence>
<gene>
    <name evidence="4" type="ORF">HEP34_003502</name>
</gene>
<feature type="repeat" description="TPR" evidence="3">
    <location>
        <begin position="356"/>
        <end position="389"/>
    </location>
</feature>
<dbReference type="Gene3D" id="3.40.50.1820">
    <property type="entry name" value="alpha/beta hydrolase"/>
    <property type="match status" value="1"/>
</dbReference>
<name>A0A8S7Y4U6_ECOLX</name>
<dbReference type="Gene3D" id="1.25.40.10">
    <property type="entry name" value="Tetratricopeptide repeat domain"/>
    <property type="match status" value="2"/>
</dbReference>
<dbReference type="InterPro" id="IPR019734">
    <property type="entry name" value="TPR_rpt"/>
</dbReference>
<dbReference type="PANTHER" id="PTHR44858">
    <property type="entry name" value="TETRATRICOPEPTIDE REPEAT PROTEIN 6"/>
    <property type="match status" value="1"/>
</dbReference>
<dbReference type="Pfam" id="PF00515">
    <property type="entry name" value="TPR_1"/>
    <property type="match status" value="1"/>
</dbReference>
<dbReference type="InterPro" id="IPR050498">
    <property type="entry name" value="Ycf3"/>
</dbReference>
<reference evidence="4 5" key="1">
    <citation type="submission" date="2020-04" db="EMBL/GenBank/DDBJ databases">
        <authorList>
            <consortium name="GenomeTrakr network: Whole genome sequencing for foodborne pathogen traceback"/>
        </authorList>
    </citation>
    <scope>NUCLEOTIDE SEQUENCE [LARGE SCALE GENOMIC DNA]</scope>
    <source>
        <strain evidence="4 5">PSU-2464</strain>
    </source>
</reference>